<proteinExistence type="predicted"/>
<dbReference type="InterPro" id="IPR021457">
    <property type="entry name" value="DUF3108"/>
</dbReference>
<dbReference type="AlphaFoldDB" id="A0A5Q0Q734"/>
<sequence>MKRIFTLLALIVSLGTVSTAQTLPHLSNPTFQPGEVLKYKLKYGIMSAATGTLSVQKSKHSFGMEDPIHLHAFGQTSGAFSAFYTVKNQYDSYINKENYLPILYTENIRENNYRRVEYATFDHKTRKVSGKKGTFSSPTIQTFDLVSAYYFSRNLDFSGLSKGDKFKITYFLNDEVAQLGVEYVGVEKVKSVLGELECIKLSPEISPGRIFKKNSRLYLWVTNDGNRIPVKAQVDILIGSVTMELVSADGLKYPLGKRVSYSK</sequence>
<dbReference type="Proteomes" id="UP000326921">
    <property type="component" value="Chromosome"/>
</dbReference>
<evidence type="ECO:0000313" key="3">
    <source>
        <dbReference type="Proteomes" id="UP000326921"/>
    </source>
</evidence>
<evidence type="ECO:0000313" key="2">
    <source>
        <dbReference type="EMBL" id="QGA25166.1"/>
    </source>
</evidence>
<dbReference type="KEGG" id="sphe:GFH32_02035"/>
<keyword evidence="3" id="KW-1185">Reference proteome</keyword>
<keyword evidence="1" id="KW-0732">Signal</keyword>
<reference evidence="2 3" key="1">
    <citation type="submission" date="2019-10" db="EMBL/GenBank/DDBJ databases">
        <authorList>
            <person name="Dong K."/>
        </authorList>
    </citation>
    <scope>NUCLEOTIDE SEQUENCE [LARGE SCALE GENOMIC DNA]</scope>
    <source>
        <strain evidence="3">dk4302</strain>
    </source>
</reference>
<dbReference type="EMBL" id="CP045652">
    <property type="protein sequence ID" value="QGA25166.1"/>
    <property type="molecule type" value="Genomic_DNA"/>
</dbReference>
<protein>
    <submittedName>
        <fullName evidence="2">DUF3108 domain-containing protein</fullName>
    </submittedName>
</protein>
<dbReference type="Pfam" id="PF11306">
    <property type="entry name" value="DUF3108"/>
    <property type="match status" value="1"/>
</dbReference>
<dbReference type="RefSeq" id="WP_153509488.1">
    <property type="nucleotide sequence ID" value="NZ_CP045652.1"/>
</dbReference>
<accession>A0A5Q0Q734</accession>
<feature type="signal peptide" evidence="1">
    <location>
        <begin position="1"/>
        <end position="20"/>
    </location>
</feature>
<evidence type="ECO:0000256" key="1">
    <source>
        <dbReference type="SAM" id="SignalP"/>
    </source>
</evidence>
<gene>
    <name evidence="2" type="ORF">GFH32_02035</name>
</gene>
<name>A0A5Q0Q734_9SPHI</name>
<feature type="chain" id="PRO_5025012379" evidence="1">
    <location>
        <begin position="21"/>
        <end position="263"/>
    </location>
</feature>
<organism evidence="2 3">
    <name type="scientific">Sphingobacterium zhuxiongii</name>
    <dbReference type="NCBI Taxonomy" id="2662364"/>
    <lineage>
        <taxon>Bacteria</taxon>
        <taxon>Pseudomonadati</taxon>
        <taxon>Bacteroidota</taxon>
        <taxon>Sphingobacteriia</taxon>
        <taxon>Sphingobacteriales</taxon>
        <taxon>Sphingobacteriaceae</taxon>
        <taxon>Sphingobacterium</taxon>
    </lineage>
</organism>